<accession>A0AA96VA82</accession>
<reference evidence="6 7" key="1">
    <citation type="submission" date="2023-07" db="EMBL/GenBank/DDBJ databases">
        <title>Closed genome sequence of Methanimicrococcus sp. Es2.</title>
        <authorList>
            <person name="Protasov E."/>
            <person name="Platt K."/>
            <person name="Reeh H."/>
            <person name="Poehlein A."/>
            <person name="Daniel R."/>
            <person name="Brune A."/>
        </authorList>
    </citation>
    <scope>NUCLEOTIDE SEQUENCE [LARGE SCALE GENOMIC DNA]</scope>
    <source>
        <strain evidence="6 7">Es2</strain>
    </source>
</reference>
<dbReference type="GO" id="GO:0046872">
    <property type="term" value="F:metal ion binding"/>
    <property type="evidence" value="ECO:0007669"/>
    <property type="project" value="UniProtKB-KW"/>
</dbReference>
<keyword evidence="7" id="KW-1185">Reference proteome</keyword>
<dbReference type="InterPro" id="IPR016548">
    <property type="entry name" value="UCP009180"/>
</dbReference>
<dbReference type="InterPro" id="IPR052950">
    <property type="entry name" value="CISD"/>
</dbReference>
<dbReference type="Pfam" id="PF09360">
    <property type="entry name" value="zf-CDGSH"/>
    <property type="match status" value="2"/>
</dbReference>
<dbReference type="PIRSF" id="PIRSF009180">
    <property type="entry name" value="UCP009180"/>
    <property type="match status" value="1"/>
</dbReference>
<keyword evidence="1" id="KW-0001">2Fe-2S</keyword>
<dbReference type="PANTHER" id="PTHR46491:SF3">
    <property type="entry name" value="CDGSH IRON-SULFUR DOMAIN-CONTAINING PROTEIN 3, MITOCHONDRIAL"/>
    <property type="match status" value="1"/>
</dbReference>
<dbReference type="InterPro" id="IPR042216">
    <property type="entry name" value="MitoNEET_CISD"/>
</dbReference>
<keyword evidence="3" id="KW-0408">Iron</keyword>
<keyword evidence="2" id="KW-0479">Metal-binding</keyword>
<dbReference type="AlphaFoldDB" id="A0AA96VA82"/>
<dbReference type="Proteomes" id="UP001302662">
    <property type="component" value="Chromosome"/>
</dbReference>
<gene>
    <name evidence="6" type="ORF">MmiEs2_09690</name>
</gene>
<dbReference type="GeneID" id="85197434"/>
<dbReference type="KEGG" id="mees:MmiEs2_09690"/>
<protein>
    <recommendedName>
        <fullName evidence="5">Iron-binding zinc finger CDGSH type domain-containing protein</fullName>
    </recommendedName>
</protein>
<evidence type="ECO:0000256" key="1">
    <source>
        <dbReference type="ARBA" id="ARBA00022714"/>
    </source>
</evidence>
<evidence type="ECO:0000256" key="2">
    <source>
        <dbReference type="ARBA" id="ARBA00022723"/>
    </source>
</evidence>
<feature type="domain" description="Iron-binding zinc finger CDGSH type" evidence="5">
    <location>
        <begin position="192"/>
        <end position="229"/>
    </location>
</feature>
<evidence type="ECO:0000313" key="6">
    <source>
        <dbReference type="EMBL" id="WNY28766.1"/>
    </source>
</evidence>
<feature type="domain" description="Iron-binding zinc finger CDGSH type" evidence="5">
    <location>
        <begin position="23"/>
        <end position="74"/>
    </location>
</feature>
<evidence type="ECO:0000259" key="5">
    <source>
        <dbReference type="SMART" id="SM00704"/>
    </source>
</evidence>
<evidence type="ECO:0000256" key="4">
    <source>
        <dbReference type="ARBA" id="ARBA00023014"/>
    </source>
</evidence>
<dbReference type="GO" id="GO:0051537">
    <property type="term" value="F:2 iron, 2 sulfur cluster binding"/>
    <property type="evidence" value="ECO:0007669"/>
    <property type="project" value="UniProtKB-KW"/>
</dbReference>
<dbReference type="GO" id="GO:0005737">
    <property type="term" value="C:cytoplasm"/>
    <property type="evidence" value="ECO:0007669"/>
    <property type="project" value="UniProtKB-ARBA"/>
</dbReference>
<proteinExistence type="predicted"/>
<sequence>MEKKIKIIKNGPYEVSPDIPLVQSIIEIDGEGTSMRWKNGKEYPKQNEPYHLCRCGRSENKPYCDGSHEKETGAYRKKFDGTEVATHDSDKLNTRIYEGPELTLIDEESLCASLRFCDRGPRVWNAVLHSDEDYLKQMAIEESCDCAAGRLTVVDKEGNVYEPKLDQEIGLVQDTAANCRGPLWVKGGIPVEGSDGRQYKIRNRMTLCRCGQSKNMPFCDTSHRRSENMYGFDE</sequence>
<dbReference type="SMART" id="SM00704">
    <property type="entry name" value="ZnF_CDGSH"/>
    <property type="match status" value="2"/>
</dbReference>
<dbReference type="InterPro" id="IPR018967">
    <property type="entry name" value="FeS-contain_CDGSH-typ"/>
</dbReference>
<dbReference type="PANTHER" id="PTHR46491">
    <property type="entry name" value="CDGSH IRON SULFUR DOMAIN PROTEIN HOMOLOG"/>
    <property type="match status" value="1"/>
</dbReference>
<name>A0AA96VA82_9EURY</name>
<evidence type="ECO:0000313" key="7">
    <source>
        <dbReference type="Proteomes" id="UP001302662"/>
    </source>
</evidence>
<dbReference type="Gene3D" id="3.40.5.90">
    <property type="entry name" value="CDGSH iron-sulfur domain, mitoNEET-type"/>
    <property type="match status" value="2"/>
</dbReference>
<evidence type="ECO:0000256" key="3">
    <source>
        <dbReference type="ARBA" id="ARBA00023004"/>
    </source>
</evidence>
<keyword evidence="4" id="KW-0411">Iron-sulfur</keyword>
<dbReference type="RefSeq" id="WP_316558770.1">
    <property type="nucleotide sequence ID" value="NZ_CP131062.1"/>
</dbReference>
<dbReference type="EMBL" id="CP131062">
    <property type="protein sequence ID" value="WNY28766.1"/>
    <property type="molecule type" value="Genomic_DNA"/>
</dbReference>
<organism evidence="6 7">
    <name type="scientific">Methanimicrococcus stummii</name>
    <dbReference type="NCBI Taxonomy" id="3028294"/>
    <lineage>
        <taxon>Archaea</taxon>
        <taxon>Methanobacteriati</taxon>
        <taxon>Methanobacteriota</taxon>
        <taxon>Stenosarchaea group</taxon>
        <taxon>Methanomicrobia</taxon>
        <taxon>Methanosarcinales</taxon>
        <taxon>Methanosarcinaceae</taxon>
        <taxon>Methanimicrococcus</taxon>
    </lineage>
</organism>